<dbReference type="PANTHER" id="PTHR43236:SF2">
    <property type="entry name" value="BLL0069 PROTEIN"/>
    <property type="match status" value="1"/>
</dbReference>
<feature type="domain" description="IrrE N-terminal-like" evidence="1">
    <location>
        <begin position="52"/>
        <end position="189"/>
    </location>
</feature>
<reference evidence="3" key="1">
    <citation type="submission" date="2016-10" db="EMBL/GenBank/DDBJ databases">
        <authorList>
            <person name="Varghese N."/>
            <person name="Submissions S."/>
        </authorList>
    </citation>
    <scope>NUCLEOTIDE SEQUENCE [LARGE SCALE GENOMIC DNA]</scope>
    <source>
        <strain evidence="3">NLAE-zl-G277</strain>
    </source>
</reference>
<dbReference type="Gene3D" id="1.10.10.2910">
    <property type="match status" value="1"/>
</dbReference>
<dbReference type="AlphaFoldDB" id="A0A1I0GLV1"/>
<gene>
    <name evidence="2" type="ORF">SAMN05216313_11272</name>
</gene>
<dbReference type="EMBL" id="FOIM01000012">
    <property type="protein sequence ID" value="SET71931.1"/>
    <property type="molecule type" value="Genomic_DNA"/>
</dbReference>
<dbReference type="Proteomes" id="UP000198508">
    <property type="component" value="Unassembled WGS sequence"/>
</dbReference>
<evidence type="ECO:0000259" key="1">
    <source>
        <dbReference type="Pfam" id="PF06114"/>
    </source>
</evidence>
<name>A0A1I0GLV1_9FIRM</name>
<dbReference type="PANTHER" id="PTHR43236">
    <property type="entry name" value="ANTITOXIN HIGA1"/>
    <property type="match status" value="1"/>
</dbReference>
<protein>
    <recommendedName>
        <fullName evidence="1">IrrE N-terminal-like domain-containing protein</fullName>
    </recommendedName>
</protein>
<dbReference type="GeneID" id="93278766"/>
<dbReference type="InterPro" id="IPR052345">
    <property type="entry name" value="Rad_response_metalloprotease"/>
</dbReference>
<keyword evidence="3" id="KW-1185">Reference proteome</keyword>
<dbReference type="Pfam" id="PF06114">
    <property type="entry name" value="Peptidase_M78"/>
    <property type="match status" value="1"/>
</dbReference>
<sequence length="274" mass="31878">MGNVLENSLFVQNPGRFQELSQAVVQFNSLYNGNNIIQDDIFSVLANYARKKQEPLELLRFPTRDDDFCALTCVKKGKIFVYINSWLPLSKQIFAAAHELYHIWCFIEKKDESVLRNGSFLNAAVIDEDGESREDREANAFAGLLLVPSNALHEQMQIYGISRERFNLNDLIRLMAIFSVPFKAILLRLYEEQYVNADVVCKFLDIKQEILEKNIGYEPDADRWQRRTPDILQPGSLKRLIEQNAEYDLLVDSRAEEDQETLRRILQRYGRYGE</sequence>
<accession>A0A1I0GLV1</accession>
<evidence type="ECO:0000313" key="2">
    <source>
        <dbReference type="EMBL" id="SET71931.1"/>
    </source>
</evidence>
<dbReference type="InterPro" id="IPR010359">
    <property type="entry name" value="IrrE_HExxH"/>
</dbReference>
<proteinExistence type="predicted"/>
<evidence type="ECO:0000313" key="3">
    <source>
        <dbReference type="Proteomes" id="UP000198508"/>
    </source>
</evidence>
<dbReference type="RefSeq" id="WP_092364282.1">
    <property type="nucleotide sequence ID" value="NZ_PYII01000012.1"/>
</dbReference>
<dbReference type="STRING" id="460384.SAMN05216313_11272"/>
<organism evidence="2 3">
    <name type="scientific">Enterocloster lavalensis</name>
    <dbReference type="NCBI Taxonomy" id="460384"/>
    <lineage>
        <taxon>Bacteria</taxon>
        <taxon>Bacillati</taxon>
        <taxon>Bacillota</taxon>
        <taxon>Clostridia</taxon>
        <taxon>Lachnospirales</taxon>
        <taxon>Lachnospiraceae</taxon>
        <taxon>Enterocloster</taxon>
    </lineage>
</organism>